<dbReference type="AlphaFoldDB" id="E7RG35"/>
<evidence type="ECO:0000256" key="2">
    <source>
        <dbReference type="ARBA" id="ARBA00009943"/>
    </source>
</evidence>
<accession>E7RG35</accession>
<dbReference type="Proteomes" id="UP000003052">
    <property type="component" value="Unassembled WGS sequence"/>
</dbReference>
<feature type="domain" description="BioF2-like acetyltransferase" evidence="12">
    <location>
        <begin position="144"/>
        <end position="269"/>
    </location>
</feature>
<evidence type="ECO:0000313" key="14">
    <source>
        <dbReference type="Proteomes" id="UP000003052"/>
    </source>
</evidence>
<evidence type="ECO:0000259" key="12">
    <source>
        <dbReference type="Pfam" id="PF13480"/>
    </source>
</evidence>
<dbReference type="InterPro" id="IPR016181">
    <property type="entry name" value="Acyl_CoA_acyltransferase"/>
</dbReference>
<dbReference type="EMBL" id="AEPB01000025">
    <property type="protein sequence ID" value="EGA90042.1"/>
    <property type="molecule type" value="Genomic_DNA"/>
</dbReference>
<evidence type="ECO:0000256" key="11">
    <source>
        <dbReference type="ARBA" id="ARBA00048654"/>
    </source>
</evidence>
<evidence type="ECO:0000256" key="8">
    <source>
        <dbReference type="ARBA" id="ARBA00039074"/>
    </source>
</evidence>
<keyword evidence="4" id="KW-0133">Cell shape</keyword>
<dbReference type="PANTHER" id="PTHR36174">
    <property type="entry name" value="LIPID II:GLYCINE GLYCYLTRANSFERASE"/>
    <property type="match status" value="1"/>
</dbReference>
<evidence type="ECO:0000256" key="9">
    <source>
        <dbReference type="ARBA" id="ARBA00040679"/>
    </source>
</evidence>
<keyword evidence="3" id="KW-0808">Transferase</keyword>
<dbReference type="Pfam" id="PF13480">
    <property type="entry name" value="Acetyltransf_6"/>
    <property type="match status" value="1"/>
</dbReference>
<evidence type="ECO:0000256" key="10">
    <source>
        <dbReference type="ARBA" id="ARBA00042933"/>
    </source>
</evidence>
<dbReference type="InterPro" id="IPR038740">
    <property type="entry name" value="BioF2-like_GNAT_dom"/>
</dbReference>
<comment type="caution">
    <text evidence="13">The sequence shown here is derived from an EMBL/GenBank/DDBJ whole genome shotgun (WGS) entry which is preliminary data.</text>
</comment>
<evidence type="ECO:0000256" key="3">
    <source>
        <dbReference type="ARBA" id="ARBA00022679"/>
    </source>
</evidence>
<dbReference type="InterPro" id="IPR050644">
    <property type="entry name" value="PG_Glycine_Bridge_Synth"/>
</dbReference>
<comment type="similarity">
    <text evidence="2">Belongs to the FemABX family.</text>
</comment>
<evidence type="ECO:0000256" key="7">
    <source>
        <dbReference type="ARBA" id="ARBA00023316"/>
    </source>
</evidence>
<dbReference type="RefSeq" id="WP_008430192.1">
    <property type="nucleotide sequence ID" value="NZ_AEPB01000025.1"/>
</dbReference>
<dbReference type="SUPFAM" id="SSF55729">
    <property type="entry name" value="Acyl-CoA N-acyltransferases (Nat)"/>
    <property type="match status" value="1"/>
</dbReference>
<comment type="subcellular location">
    <subcellularLocation>
        <location evidence="1">Cytoplasm</location>
    </subcellularLocation>
</comment>
<dbReference type="GO" id="GO:0005737">
    <property type="term" value="C:cytoplasm"/>
    <property type="evidence" value="ECO:0007669"/>
    <property type="project" value="UniProtKB-SubCell"/>
</dbReference>
<evidence type="ECO:0000256" key="4">
    <source>
        <dbReference type="ARBA" id="ARBA00022960"/>
    </source>
</evidence>
<dbReference type="EC" id="2.3.2.16" evidence="8"/>
<organism evidence="13 14">
    <name type="scientific">Planococcus donghaensis MPA1U2</name>
    <dbReference type="NCBI Taxonomy" id="933115"/>
    <lineage>
        <taxon>Bacteria</taxon>
        <taxon>Bacillati</taxon>
        <taxon>Bacillota</taxon>
        <taxon>Bacilli</taxon>
        <taxon>Bacillales</taxon>
        <taxon>Caryophanaceae</taxon>
        <taxon>Planococcus</taxon>
    </lineage>
</organism>
<dbReference type="GO" id="GO:0008360">
    <property type="term" value="P:regulation of cell shape"/>
    <property type="evidence" value="ECO:0007669"/>
    <property type="project" value="UniProtKB-KW"/>
</dbReference>
<evidence type="ECO:0000313" key="13">
    <source>
        <dbReference type="EMBL" id="EGA90042.1"/>
    </source>
</evidence>
<evidence type="ECO:0000256" key="5">
    <source>
        <dbReference type="ARBA" id="ARBA00022984"/>
    </source>
</evidence>
<dbReference type="InterPro" id="IPR003447">
    <property type="entry name" value="FEMABX"/>
</dbReference>
<proteinExistence type="inferred from homology"/>
<dbReference type="GO" id="GO:0016755">
    <property type="term" value="F:aminoacyltransferase activity"/>
    <property type="evidence" value="ECO:0007669"/>
    <property type="project" value="InterPro"/>
</dbReference>
<sequence length="332" mass="38673">MKDIYFEKNYGRLYEKIENGVCEVFKFQHPFGKIEHLFIKRPISVNINEETFYDITTPYGYGGPCITDCEEEHKSEVVQAFQYAFEEYCFKENIVSEFVRFHPLLTNAQDFKSCYELTFRRFTTGTNLKDFEDPIKSEFSRSKQKSIQKALKAGVEFRVIVNPSDLKNFKRLYHETMKRRDAASVYYFDDEYFSGLLQSLKEYTLIVEVIYEGKVIASGLNFAYGKFIHIHLSGTLQEYQHLSSAFVMRYALVLWGKEHGMELIHEGGGITGRLDDPLYLFKKQFGKNTEFPFYVSNKIWNPKVYDALCEAVGVDKVGTSFPAYRSTPVKVI</sequence>
<dbReference type="eggNOG" id="COG2348">
    <property type="taxonomic scope" value="Bacteria"/>
</dbReference>
<keyword evidence="6" id="KW-0012">Acyltransferase</keyword>
<keyword evidence="5" id="KW-0573">Peptidoglycan synthesis</keyword>
<dbReference type="PROSITE" id="PS51191">
    <property type="entry name" value="FEMABX"/>
    <property type="match status" value="1"/>
</dbReference>
<dbReference type="Gene3D" id="3.40.630.30">
    <property type="match status" value="1"/>
</dbReference>
<dbReference type="OrthoDB" id="9785911at2"/>
<dbReference type="GO" id="GO:0009252">
    <property type="term" value="P:peptidoglycan biosynthetic process"/>
    <property type="evidence" value="ECO:0007669"/>
    <property type="project" value="UniProtKB-KW"/>
</dbReference>
<protein>
    <recommendedName>
        <fullName evidence="9">Lipid II:glycine glycyltransferase</fullName>
        <ecNumber evidence="8">2.3.2.16</ecNumber>
    </recommendedName>
    <alternativeName>
        <fullName evidence="10">Factor essential for expression of methicillin resistance X</fullName>
    </alternativeName>
</protein>
<evidence type="ECO:0000256" key="1">
    <source>
        <dbReference type="ARBA" id="ARBA00004496"/>
    </source>
</evidence>
<comment type="catalytic activity">
    <reaction evidence="11">
        <text>beta-D-GlcNAc-(1-&gt;4)-Mur2Ac(oyl-L-Ala-D-isoglutaminyl-L-Lys-D-Ala-D-Ala)-di-trans,octa-cis-undecaprenyl diphosphate + glycyl-tRNA(Gly) = beta-D-GlcNAc-(1-&gt;4)-Mur2Ac(oyl-L-Ala-D-isoglutaminyl-L-Lys-(N(6)-Gly)-D-Ala-D-Ala)-di-trans,octa-cis-undecaprenyl diphosphate + tRNA(Gly) + H(+)</text>
        <dbReference type="Rhea" id="RHEA:30435"/>
        <dbReference type="Rhea" id="RHEA-COMP:9664"/>
        <dbReference type="Rhea" id="RHEA-COMP:9683"/>
        <dbReference type="ChEBI" id="CHEBI:15378"/>
        <dbReference type="ChEBI" id="CHEBI:62233"/>
        <dbReference type="ChEBI" id="CHEBI:62234"/>
        <dbReference type="ChEBI" id="CHEBI:78442"/>
        <dbReference type="ChEBI" id="CHEBI:78522"/>
        <dbReference type="EC" id="2.3.2.16"/>
    </reaction>
</comment>
<gene>
    <name evidence="13" type="ORF">GPDM_07165</name>
</gene>
<dbReference type="GO" id="GO:0071555">
    <property type="term" value="P:cell wall organization"/>
    <property type="evidence" value="ECO:0007669"/>
    <property type="project" value="UniProtKB-KW"/>
</dbReference>
<dbReference type="PANTHER" id="PTHR36174:SF1">
    <property type="entry name" value="LIPID II:GLYCINE GLYCYLTRANSFERASE"/>
    <property type="match status" value="1"/>
</dbReference>
<evidence type="ECO:0000256" key="6">
    <source>
        <dbReference type="ARBA" id="ARBA00023315"/>
    </source>
</evidence>
<reference evidence="13 14" key="1">
    <citation type="journal article" date="2011" name="J. Bacteriol.">
        <title>The Draft Genome of Planococcus donghaensis MPA1U2 Reveals Nonsporulation Pathways Controlled by a Conserved Spo0A Regulon.</title>
        <authorList>
            <person name="Pearson M.D."/>
            <person name="Noller H.F."/>
        </authorList>
    </citation>
    <scope>NUCLEOTIDE SEQUENCE [LARGE SCALE GENOMIC DNA]</scope>
    <source>
        <strain evidence="13 14">MPA1U2</strain>
    </source>
</reference>
<name>E7RG35_9BACL</name>
<keyword evidence="7" id="KW-0961">Cell wall biogenesis/degradation</keyword>